<feature type="signal peptide" evidence="13">
    <location>
        <begin position="1"/>
        <end position="15"/>
    </location>
</feature>
<dbReference type="PROSITE" id="PS00107">
    <property type="entry name" value="PROTEIN_KINASE_ATP"/>
    <property type="match status" value="1"/>
</dbReference>
<evidence type="ECO:0000313" key="16">
    <source>
        <dbReference type="EMBL" id="CDY49571.1"/>
    </source>
</evidence>
<dbReference type="InterPro" id="IPR011009">
    <property type="entry name" value="Kinase-like_dom_sf"/>
</dbReference>
<dbReference type="FunFam" id="1.10.510.10:FF:000252">
    <property type="entry name" value="Receptor-like protein kinase FERONIA"/>
    <property type="match status" value="1"/>
</dbReference>
<keyword evidence="5 13" id="KW-0732">Signal</keyword>
<keyword evidence="3" id="KW-0808">Transferase</keyword>
<evidence type="ECO:0000256" key="3">
    <source>
        <dbReference type="ARBA" id="ARBA00022679"/>
    </source>
</evidence>
<evidence type="ECO:0000256" key="7">
    <source>
        <dbReference type="ARBA" id="ARBA00022777"/>
    </source>
</evidence>
<keyword evidence="8 12" id="KW-0067">ATP-binding</keyword>
<dbReference type="GO" id="GO:0004672">
    <property type="term" value="F:protein kinase activity"/>
    <property type="evidence" value="ECO:0000318"/>
    <property type="project" value="GO_Central"/>
</dbReference>
<evidence type="ECO:0000256" key="6">
    <source>
        <dbReference type="ARBA" id="ARBA00022741"/>
    </source>
</evidence>
<evidence type="ECO:0000313" key="17">
    <source>
        <dbReference type="Proteomes" id="UP000028999"/>
    </source>
</evidence>
<name>A0A078IHX8_BRANA</name>
<keyword evidence="9" id="KW-1133">Transmembrane helix</keyword>
<dbReference type="FunFam" id="3.30.200.20:FF:000039">
    <property type="entry name" value="receptor-like protein kinase FERONIA"/>
    <property type="match status" value="1"/>
</dbReference>
<keyword evidence="2" id="KW-0723">Serine/threonine-protein kinase</keyword>
<dbReference type="Gene3D" id="3.30.200.20">
    <property type="entry name" value="Phosphorylase Kinase, domain 1"/>
    <property type="match status" value="1"/>
</dbReference>
<keyword evidence="17" id="KW-1185">Reference proteome</keyword>
<dbReference type="SMART" id="SM00220">
    <property type="entry name" value="S_TKc"/>
    <property type="match status" value="1"/>
</dbReference>
<dbReference type="Pfam" id="PF07714">
    <property type="entry name" value="PK_Tyr_Ser-Thr"/>
    <property type="match status" value="1"/>
</dbReference>
<keyword evidence="4" id="KW-0812">Transmembrane</keyword>
<dbReference type="Proteomes" id="UP000028999">
    <property type="component" value="Unassembled WGS sequence"/>
</dbReference>
<dbReference type="GO" id="GO:0005524">
    <property type="term" value="F:ATP binding"/>
    <property type="evidence" value="ECO:0007669"/>
    <property type="project" value="UniProtKB-UniRule"/>
</dbReference>
<dbReference type="InterPro" id="IPR001245">
    <property type="entry name" value="Ser-Thr/Tyr_kinase_cat_dom"/>
</dbReference>
<evidence type="ECO:0000256" key="2">
    <source>
        <dbReference type="ARBA" id="ARBA00022527"/>
    </source>
</evidence>
<dbReference type="InterPro" id="IPR045272">
    <property type="entry name" value="ANXUR1/2-like"/>
</dbReference>
<dbReference type="GO" id="GO:0005886">
    <property type="term" value="C:plasma membrane"/>
    <property type="evidence" value="ECO:0000318"/>
    <property type="project" value="GO_Central"/>
</dbReference>
<evidence type="ECO:0000256" key="5">
    <source>
        <dbReference type="ARBA" id="ARBA00022729"/>
    </source>
</evidence>
<dbReference type="GO" id="GO:0004714">
    <property type="term" value="F:transmembrane receptor protein tyrosine kinase activity"/>
    <property type="evidence" value="ECO:0007669"/>
    <property type="project" value="InterPro"/>
</dbReference>
<evidence type="ECO:0000256" key="11">
    <source>
        <dbReference type="ARBA" id="ARBA00023180"/>
    </source>
</evidence>
<reference evidence="16 17" key="1">
    <citation type="journal article" date="2014" name="Science">
        <title>Plant genetics. Early allopolyploid evolution in the post-Neolithic Brassica napus oilseed genome.</title>
        <authorList>
            <person name="Chalhoub B."/>
            <person name="Denoeud F."/>
            <person name="Liu S."/>
            <person name="Parkin I.A."/>
            <person name="Tang H."/>
            <person name="Wang X."/>
            <person name="Chiquet J."/>
            <person name="Belcram H."/>
            <person name="Tong C."/>
            <person name="Samans B."/>
            <person name="Correa M."/>
            <person name="Da Silva C."/>
            <person name="Just J."/>
            <person name="Falentin C."/>
            <person name="Koh C.S."/>
            <person name="Le Clainche I."/>
            <person name="Bernard M."/>
            <person name="Bento P."/>
            <person name="Noel B."/>
            <person name="Labadie K."/>
            <person name="Alberti A."/>
            <person name="Charles M."/>
            <person name="Arnaud D."/>
            <person name="Guo H."/>
            <person name="Daviaud C."/>
            <person name="Alamery S."/>
            <person name="Jabbari K."/>
            <person name="Zhao M."/>
            <person name="Edger P.P."/>
            <person name="Chelaifa H."/>
            <person name="Tack D."/>
            <person name="Lassalle G."/>
            <person name="Mestiri I."/>
            <person name="Schnel N."/>
            <person name="Le Paslier M.C."/>
            <person name="Fan G."/>
            <person name="Renault V."/>
            <person name="Bayer P.E."/>
            <person name="Golicz A.A."/>
            <person name="Manoli S."/>
            <person name="Lee T.H."/>
            <person name="Thi V.H."/>
            <person name="Chalabi S."/>
            <person name="Hu Q."/>
            <person name="Fan C."/>
            <person name="Tollenaere R."/>
            <person name="Lu Y."/>
            <person name="Battail C."/>
            <person name="Shen J."/>
            <person name="Sidebottom C.H."/>
            <person name="Wang X."/>
            <person name="Canaguier A."/>
            <person name="Chauveau A."/>
            <person name="Berard A."/>
            <person name="Deniot G."/>
            <person name="Guan M."/>
            <person name="Liu Z."/>
            <person name="Sun F."/>
            <person name="Lim Y.P."/>
            <person name="Lyons E."/>
            <person name="Town C.D."/>
            <person name="Bancroft I."/>
            <person name="Wang X."/>
            <person name="Meng J."/>
            <person name="Ma J."/>
            <person name="Pires J.C."/>
            <person name="King G.J."/>
            <person name="Brunel D."/>
            <person name="Delourme R."/>
            <person name="Renard M."/>
            <person name="Aury J.M."/>
            <person name="Adams K.L."/>
            <person name="Batley J."/>
            <person name="Snowdon R.J."/>
            <person name="Tost J."/>
            <person name="Edwards D."/>
            <person name="Zhou Y."/>
            <person name="Hua W."/>
            <person name="Sharpe A.G."/>
            <person name="Paterson A.H."/>
            <person name="Guan C."/>
            <person name="Wincker P."/>
        </authorList>
    </citation>
    <scope>NUCLEOTIDE SEQUENCE [LARGE SCALE GENOMIC DNA]</scope>
    <source>
        <strain evidence="17">cv. Darmor-bzh</strain>
    </source>
</reference>
<keyword evidence="11" id="KW-0325">Glycoprotein</keyword>
<dbReference type="STRING" id="3708.A0A078IHX8"/>
<dbReference type="OMA" id="SEWAANC"/>
<comment type="subcellular location">
    <subcellularLocation>
        <location evidence="1">Membrane</location>
        <topology evidence="1">Single-pass type I membrane protein</topology>
    </subcellularLocation>
</comment>
<feature type="binding site" evidence="12">
    <location>
        <position position="295"/>
    </location>
    <ligand>
        <name>ATP</name>
        <dbReference type="ChEBI" id="CHEBI:30616"/>
    </ligand>
</feature>
<keyword evidence="10" id="KW-0472">Membrane</keyword>
<evidence type="ECO:0000256" key="12">
    <source>
        <dbReference type="PROSITE-ProRule" id="PRU10141"/>
    </source>
</evidence>
<evidence type="ECO:0000256" key="9">
    <source>
        <dbReference type="ARBA" id="ARBA00022989"/>
    </source>
</evidence>
<dbReference type="EMBL" id="HG994364">
    <property type="protein sequence ID" value="CAF2335027.1"/>
    <property type="molecule type" value="Genomic_DNA"/>
</dbReference>
<keyword evidence="6 12" id="KW-0547">Nucleotide-binding</keyword>
<evidence type="ECO:0000256" key="1">
    <source>
        <dbReference type="ARBA" id="ARBA00004479"/>
    </source>
</evidence>
<evidence type="ECO:0000256" key="13">
    <source>
        <dbReference type="SAM" id="SignalP"/>
    </source>
</evidence>
<organism evidence="16 17">
    <name type="scientific">Brassica napus</name>
    <name type="common">Rape</name>
    <dbReference type="NCBI Taxonomy" id="3708"/>
    <lineage>
        <taxon>Eukaryota</taxon>
        <taxon>Viridiplantae</taxon>
        <taxon>Streptophyta</taxon>
        <taxon>Embryophyta</taxon>
        <taxon>Tracheophyta</taxon>
        <taxon>Spermatophyta</taxon>
        <taxon>Magnoliopsida</taxon>
        <taxon>eudicotyledons</taxon>
        <taxon>Gunneridae</taxon>
        <taxon>Pentapetalae</taxon>
        <taxon>rosids</taxon>
        <taxon>malvids</taxon>
        <taxon>Brassicales</taxon>
        <taxon>Brassicaceae</taxon>
        <taxon>Brassiceae</taxon>
        <taxon>Brassica</taxon>
    </lineage>
</organism>
<dbReference type="InterPro" id="IPR000719">
    <property type="entry name" value="Prot_kinase_dom"/>
</dbReference>
<protein>
    <submittedName>
        <fullName evidence="15">(rape) hypothetical protein</fullName>
    </submittedName>
    <submittedName>
        <fullName evidence="16">BnaA10g12670D protein</fullName>
    </submittedName>
</protein>
<gene>
    <name evidence="16" type="primary">BnaA10g12670D</name>
    <name evidence="15" type="ORF">DARMORV10_A10P16920.1</name>
    <name evidence="16" type="ORF">GSBRNA2T00093300001</name>
</gene>
<evidence type="ECO:0000256" key="10">
    <source>
        <dbReference type="ARBA" id="ARBA00023136"/>
    </source>
</evidence>
<reference evidence="16" key="2">
    <citation type="submission" date="2014-06" db="EMBL/GenBank/DDBJ databases">
        <authorList>
            <person name="Genoscope - CEA"/>
        </authorList>
    </citation>
    <scope>NUCLEOTIDE SEQUENCE</scope>
</reference>
<evidence type="ECO:0000259" key="14">
    <source>
        <dbReference type="PROSITE" id="PS50011"/>
    </source>
</evidence>
<dbReference type="PROSITE" id="PS00108">
    <property type="entry name" value="PROTEIN_KINASE_ST"/>
    <property type="match status" value="1"/>
</dbReference>
<reference evidence="15" key="3">
    <citation type="submission" date="2021-01" db="EMBL/GenBank/DDBJ databases">
        <authorList>
            <consortium name="Genoscope - CEA"/>
            <person name="William W."/>
        </authorList>
    </citation>
    <scope>NUCLEOTIDE SEQUENCE</scope>
</reference>
<evidence type="ECO:0000256" key="4">
    <source>
        <dbReference type="ARBA" id="ARBA00022692"/>
    </source>
</evidence>
<dbReference type="SUPFAM" id="SSF56112">
    <property type="entry name" value="Protein kinase-like (PK-like)"/>
    <property type="match status" value="1"/>
</dbReference>
<feature type="domain" description="Protein kinase" evidence="14">
    <location>
        <begin position="266"/>
        <end position="542"/>
    </location>
</feature>
<dbReference type="Gene3D" id="1.10.510.10">
    <property type="entry name" value="Transferase(Phosphotransferase) domain 1"/>
    <property type="match status" value="1"/>
</dbReference>
<dbReference type="GO" id="GO:0004674">
    <property type="term" value="F:protein serine/threonine kinase activity"/>
    <property type="evidence" value="ECO:0007669"/>
    <property type="project" value="UniProtKB-KW"/>
</dbReference>
<dbReference type="PROSITE" id="PS50011">
    <property type="entry name" value="PROTEIN_KINASE_DOM"/>
    <property type="match status" value="1"/>
</dbReference>
<dbReference type="AlphaFoldDB" id="A0A078IHX8"/>
<dbReference type="CDD" id="cd14066">
    <property type="entry name" value="STKc_IRAK"/>
    <property type="match status" value="1"/>
</dbReference>
<feature type="chain" id="PRO_5040561907" evidence="13">
    <location>
        <begin position="16"/>
        <end position="553"/>
    </location>
</feature>
<sequence>MRILFLLSLFLFCDSFEHVACLFNGFDLAKDISNSFRICNRSHRTFFPQGETIILIITSRICGLPDLLVAGTIVQECGLARFTNYITAAPPSHYAVSSIDSSSQSQLCDFQTGVVARRPIAISSQIGLQIFNGSYGSRASHLKFLPIKIPTSSYRVFGLLFIQMRRNIRSIMTPYLMELRSSRSTVQMVILPPNPIPGPQVIIYTSRVPQVRRDPYKNKLYVALAVLGLVGCLCVMIVDYKEEPASDVTGCHHFSFDEIKASTKNFDESRVLGVGGFGKVYRGEIEGGATKVAIKRGNPQSGQGVREFQTEIQLLSKLRHRHLVSFIGFCDENGEVILVYDYMAHGTMREHLYKTNNAPLPWKQRLEICIGAGRGLHYLHTGAKHTIIHRDVKTTNILLDEKWVAKFSDFGLAKTDPSLDQTHEIYSGLKGTIGYLDPEYYRRRQLTDKSDVYSFGVVLLEAICARPALDLTLAEEQMNLSEWAANCYKKGMLDQIVDPFLKGKITPECFQKFAETAMKCVQDESITRPSIGEVVWNLESALQLQGMDMDDDN</sequence>
<dbReference type="PANTHER" id="PTHR27003:SF370">
    <property type="entry name" value="PROTEIN KINASE DOMAIN-CONTAINING PROTEIN"/>
    <property type="match status" value="1"/>
</dbReference>
<evidence type="ECO:0000313" key="15">
    <source>
        <dbReference type="EMBL" id="CAF2335027.1"/>
    </source>
</evidence>
<accession>A0A078IHX8</accession>
<dbReference type="Proteomes" id="UP001295469">
    <property type="component" value="Chromosome A10"/>
</dbReference>
<evidence type="ECO:0000256" key="8">
    <source>
        <dbReference type="ARBA" id="ARBA00022840"/>
    </source>
</evidence>
<keyword evidence="7" id="KW-0418">Kinase</keyword>
<dbReference type="InterPro" id="IPR017441">
    <property type="entry name" value="Protein_kinase_ATP_BS"/>
</dbReference>
<dbReference type="InterPro" id="IPR008271">
    <property type="entry name" value="Ser/Thr_kinase_AS"/>
</dbReference>
<dbReference type="PANTHER" id="PTHR27003">
    <property type="entry name" value="OS07G0166700 PROTEIN"/>
    <property type="match status" value="1"/>
</dbReference>
<dbReference type="PaxDb" id="3708-A0A078IHX8"/>
<dbReference type="Gramene" id="CDY49571">
    <property type="protein sequence ID" value="CDY49571"/>
    <property type="gene ID" value="GSBRNA2T00093300001"/>
</dbReference>
<proteinExistence type="predicted"/>
<dbReference type="EMBL" id="LK032843">
    <property type="protein sequence ID" value="CDY49571.1"/>
    <property type="molecule type" value="Genomic_DNA"/>
</dbReference>